<dbReference type="PROSITE" id="PS00584">
    <property type="entry name" value="PFKB_KINASES_2"/>
    <property type="match status" value="1"/>
</dbReference>
<dbReference type="Pfam" id="PF00294">
    <property type="entry name" value="PfkB"/>
    <property type="match status" value="1"/>
</dbReference>
<reference evidence="4 5" key="1">
    <citation type="submission" date="2021-08" db="EMBL/GenBank/DDBJ databases">
        <title>Massilia sp. R798.</title>
        <authorList>
            <person name="Baek J.H."/>
            <person name="Jung H.S."/>
            <person name="Kim K.R."/>
            <person name="Jeon C.O."/>
        </authorList>
    </citation>
    <scope>NUCLEOTIDE SEQUENCE [LARGE SCALE GENOMIC DNA]</scope>
    <source>
        <strain evidence="4 5">R798</strain>
    </source>
</reference>
<dbReference type="Gene3D" id="3.40.1190.20">
    <property type="match status" value="1"/>
</dbReference>
<dbReference type="PANTHER" id="PTHR10584">
    <property type="entry name" value="SUGAR KINASE"/>
    <property type="match status" value="1"/>
</dbReference>
<dbReference type="InterPro" id="IPR011611">
    <property type="entry name" value="PfkB_dom"/>
</dbReference>
<dbReference type="RefSeq" id="WP_223464562.1">
    <property type="nucleotide sequence ID" value="NZ_JAFBIL020000001.1"/>
</dbReference>
<dbReference type="SUPFAM" id="SSF53613">
    <property type="entry name" value="Ribokinase-like"/>
    <property type="match status" value="1"/>
</dbReference>
<protein>
    <submittedName>
        <fullName evidence="4">Carbohydrate kinase family protein</fullName>
    </submittedName>
</protein>
<dbReference type="InterPro" id="IPR029056">
    <property type="entry name" value="Ribokinase-like"/>
</dbReference>
<proteinExistence type="predicted"/>
<dbReference type="InterPro" id="IPR002173">
    <property type="entry name" value="Carboh/pur_kinase_PfkB_CS"/>
</dbReference>
<comment type="caution">
    <text evidence="4">The sequence shown here is derived from an EMBL/GenBank/DDBJ whole genome shotgun (WGS) entry which is preliminary data.</text>
</comment>
<dbReference type="GO" id="GO:0016301">
    <property type="term" value="F:kinase activity"/>
    <property type="evidence" value="ECO:0007669"/>
    <property type="project" value="UniProtKB-KW"/>
</dbReference>
<keyword evidence="1" id="KW-0808">Transferase</keyword>
<feature type="domain" description="Carbohydrate kinase PfkB" evidence="3">
    <location>
        <begin position="37"/>
        <end position="278"/>
    </location>
</feature>
<evidence type="ECO:0000313" key="4">
    <source>
        <dbReference type="EMBL" id="MBZ2205913.1"/>
    </source>
</evidence>
<dbReference type="Proteomes" id="UP000809349">
    <property type="component" value="Unassembled WGS sequence"/>
</dbReference>
<keyword evidence="2 4" id="KW-0418">Kinase</keyword>
<accession>A0ABS7SI76</accession>
<dbReference type="EMBL" id="JAFBIL020000001">
    <property type="protein sequence ID" value="MBZ2205913.1"/>
    <property type="molecule type" value="Genomic_DNA"/>
</dbReference>
<evidence type="ECO:0000259" key="3">
    <source>
        <dbReference type="Pfam" id="PF00294"/>
    </source>
</evidence>
<sequence length="289" mass="28850">MTSLVVAGLAYLEVYVPPHAPVAPGHERFIDGIGLGLGGALNTASVAAALGVPVTLCAPAGNGIADLALAAQAARLGITLAALPSRDDPAISLVFADASERAFVSSADFDALGQVEQLPEGGWIFVPGLEEAARLAAPLARARRQGAKVAVSASWNEQRLAQLATLGGTPWDLLVLNEKEAEAACGQVDGAPERLAGVAASVIVTMGLHGARGTLDGSHFSAPAAPAAVIDTTGAGDAFCGGLLAALLRGAAPAAALRVAARAAAIILEQRGGMLAAPDRMAALAREIA</sequence>
<evidence type="ECO:0000256" key="2">
    <source>
        <dbReference type="ARBA" id="ARBA00022777"/>
    </source>
</evidence>
<name>A0ABS7SI76_9BURK</name>
<dbReference type="PANTHER" id="PTHR10584:SF166">
    <property type="entry name" value="RIBOKINASE"/>
    <property type="match status" value="1"/>
</dbReference>
<evidence type="ECO:0000313" key="5">
    <source>
        <dbReference type="Proteomes" id="UP000809349"/>
    </source>
</evidence>
<organism evidence="4 5">
    <name type="scientific">Massilia soli</name>
    <dbReference type="NCBI Taxonomy" id="2792854"/>
    <lineage>
        <taxon>Bacteria</taxon>
        <taxon>Pseudomonadati</taxon>
        <taxon>Pseudomonadota</taxon>
        <taxon>Betaproteobacteria</taxon>
        <taxon>Burkholderiales</taxon>
        <taxon>Oxalobacteraceae</taxon>
        <taxon>Telluria group</taxon>
        <taxon>Massilia</taxon>
    </lineage>
</organism>
<evidence type="ECO:0000256" key="1">
    <source>
        <dbReference type="ARBA" id="ARBA00022679"/>
    </source>
</evidence>
<keyword evidence="5" id="KW-1185">Reference proteome</keyword>
<gene>
    <name evidence="4" type="ORF">I4X03_001400</name>
</gene>